<evidence type="ECO:0000313" key="6">
    <source>
        <dbReference type="Proteomes" id="UP000290365"/>
    </source>
</evidence>
<proteinExistence type="predicted"/>
<evidence type="ECO:0000259" key="3">
    <source>
        <dbReference type="Pfam" id="PF00557"/>
    </source>
</evidence>
<dbReference type="InterPro" id="IPR029149">
    <property type="entry name" value="Creatin/AminoP/Spt16_N"/>
</dbReference>
<dbReference type="PANTHER" id="PTHR46112:SF3">
    <property type="entry name" value="AMINOPEPTIDASE YPDF"/>
    <property type="match status" value="1"/>
</dbReference>
<keyword evidence="5" id="KW-0031">Aminopeptidase</keyword>
<keyword evidence="5" id="KW-0645">Protease</keyword>
<dbReference type="InterPro" id="IPR000994">
    <property type="entry name" value="Pept_M24"/>
</dbReference>
<dbReference type="SUPFAM" id="SSF55920">
    <property type="entry name" value="Creatinase/aminopeptidase"/>
    <property type="match status" value="1"/>
</dbReference>
<feature type="domain" description="Creatinase N-terminal" evidence="4">
    <location>
        <begin position="7"/>
        <end position="137"/>
    </location>
</feature>
<sequence length="367" mass="40627">MSQESVTQLRRWIAEQGLDAFLVKHLQNRAYLCGWLNEDSEEGGALLLDQQHQILLTNALYAEVAGHEAKGWEIDTPPAREYAARIAELARTYGWKKIGFEADWLSYAEYEKLNQEGNGSYTLQPFVQSNIEELRQVKQPYELDLLKRAIAITDQTFAHVCDWIQPGLTEKEVQWEISRVMVSLGAEGPSFTTIVASGPNSSMPHAHASERQIQRGEFITIDMGARYKGYCADMTRTICLGEPAEPRMLEIYNAVLQAMKTCEQGLHAGISGRAADALARDVLAQKELAEYYVHSTGHGVGLQIHEAPSLSQRAPEDMLLPAGSVVTVEPGVYIPGWGGVRIEDCVALSEDGAEVLTQSPTALVIQR</sequence>
<keyword evidence="6" id="KW-1185">Reference proteome</keyword>
<evidence type="ECO:0000256" key="1">
    <source>
        <dbReference type="ARBA" id="ARBA00022723"/>
    </source>
</evidence>
<dbReference type="GO" id="GO:0004177">
    <property type="term" value="F:aminopeptidase activity"/>
    <property type="evidence" value="ECO:0007669"/>
    <property type="project" value="UniProtKB-KW"/>
</dbReference>
<feature type="domain" description="Peptidase M24" evidence="3">
    <location>
        <begin position="145"/>
        <end position="349"/>
    </location>
</feature>
<dbReference type="GO" id="GO:0046872">
    <property type="term" value="F:metal ion binding"/>
    <property type="evidence" value="ECO:0007669"/>
    <property type="project" value="UniProtKB-KW"/>
</dbReference>
<dbReference type="CDD" id="cd01092">
    <property type="entry name" value="APP-like"/>
    <property type="match status" value="1"/>
</dbReference>
<keyword evidence="2" id="KW-0378">Hydrolase</keyword>
<reference evidence="5 6" key="1">
    <citation type="submission" date="2019-01" db="EMBL/GenBank/DDBJ databases">
        <title>Ktedonosporobacter rubrisoli SCAWS-G2.</title>
        <authorList>
            <person name="Huang Y."/>
            <person name="Yan B."/>
        </authorList>
    </citation>
    <scope>NUCLEOTIDE SEQUENCE [LARGE SCALE GENOMIC DNA]</scope>
    <source>
        <strain evidence="5 6">SCAWS-G2</strain>
    </source>
</reference>
<evidence type="ECO:0000259" key="4">
    <source>
        <dbReference type="Pfam" id="PF01321"/>
    </source>
</evidence>
<gene>
    <name evidence="5" type="ORF">EPA93_21350</name>
</gene>
<organism evidence="5 6">
    <name type="scientific">Ktedonosporobacter rubrisoli</name>
    <dbReference type="NCBI Taxonomy" id="2509675"/>
    <lineage>
        <taxon>Bacteria</taxon>
        <taxon>Bacillati</taxon>
        <taxon>Chloroflexota</taxon>
        <taxon>Ktedonobacteria</taxon>
        <taxon>Ktedonobacterales</taxon>
        <taxon>Ktedonosporobacteraceae</taxon>
        <taxon>Ktedonosporobacter</taxon>
    </lineage>
</organism>
<dbReference type="OrthoDB" id="9806388at2"/>
<dbReference type="InterPro" id="IPR000587">
    <property type="entry name" value="Creatinase_N"/>
</dbReference>
<dbReference type="EMBL" id="CP035758">
    <property type="protein sequence ID" value="QBD78407.1"/>
    <property type="molecule type" value="Genomic_DNA"/>
</dbReference>
<dbReference type="InterPro" id="IPR001714">
    <property type="entry name" value="Pept_M24_MAP"/>
</dbReference>
<dbReference type="PRINTS" id="PR00599">
    <property type="entry name" value="MAPEPTIDASE"/>
</dbReference>
<dbReference type="Gene3D" id="3.40.350.10">
    <property type="entry name" value="Creatinase/prolidase N-terminal domain"/>
    <property type="match status" value="1"/>
</dbReference>
<dbReference type="Pfam" id="PF01321">
    <property type="entry name" value="Creatinase_N"/>
    <property type="match status" value="1"/>
</dbReference>
<protein>
    <submittedName>
        <fullName evidence="5">Aminopeptidase P family protein</fullName>
    </submittedName>
</protein>
<dbReference type="PROSITE" id="PS00491">
    <property type="entry name" value="PROLINE_PEPTIDASE"/>
    <property type="match status" value="1"/>
</dbReference>
<dbReference type="InterPro" id="IPR001131">
    <property type="entry name" value="Peptidase_M24B_aminopep-P_CS"/>
</dbReference>
<accession>A0A4P6JSC0</accession>
<dbReference type="GO" id="GO:0008235">
    <property type="term" value="F:metalloexopeptidase activity"/>
    <property type="evidence" value="ECO:0007669"/>
    <property type="project" value="UniProtKB-ARBA"/>
</dbReference>
<dbReference type="InterPro" id="IPR050659">
    <property type="entry name" value="Peptidase_M24B"/>
</dbReference>
<evidence type="ECO:0000313" key="5">
    <source>
        <dbReference type="EMBL" id="QBD78407.1"/>
    </source>
</evidence>
<dbReference type="KEGG" id="kbs:EPA93_21350"/>
<name>A0A4P6JSC0_KTERU</name>
<dbReference type="Gene3D" id="3.90.230.10">
    <property type="entry name" value="Creatinase/methionine aminopeptidase superfamily"/>
    <property type="match status" value="1"/>
</dbReference>
<dbReference type="Pfam" id="PF00557">
    <property type="entry name" value="Peptidase_M24"/>
    <property type="match status" value="1"/>
</dbReference>
<dbReference type="Proteomes" id="UP000290365">
    <property type="component" value="Chromosome"/>
</dbReference>
<dbReference type="SUPFAM" id="SSF53092">
    <property type="entry name" value="Creatinase/prolidase N-terminal domain"/>
    <property type="match status" value="1"/>
</dbReference>
<evidence type="ECO:0000256" key="2">
    <source>
        <dbReference type="ARBA" id="ARBA00022801"/>
    </source>
</evidence>
<dbReference type="PANTHER" id="PTHR46112">
    <property type="entry name" value="AMINOPEPTIDASE"/>
    <property type="match status" value="1"/>
</dbReference>
<dbReference type="RefSeq" id="WP_129889460.1">
    <property type="nucleotide sequence ID" value="NZ_CP035758.1"/>
</dbReference>
<dbReference type="InterPro" id="IPR036005">
    <property type="entry name" value="Creatinase/aminopeptidase-like"/>
</dbReference>
<keyword evidence="1" id="KW-0479">Metal-binding</keyword>
<dbReference type="AlphaFoldDB" id="A0A4P6JSC0"/>